<dbReference type="GeneID" id="95360767"/>
<dbReference type="OrthoDB" id="9779267at2"/>
<dbReference type="GO" id="GO:0016787">
    <property type="term" value="F:hydrolase activity"/>
    <property type="evidence" value="ECO:0007669"/>
    <property type="project" value="UniProtKB-ARBA"/>
</dbReference>
<dbReference type="EMBL" id="ACVN02000193">
    <property type="protein sequence ID" value="ERK55154.1"/>
    <property type="molecule type" value="Genomic_DNA"/>
</dbReference>
<dbReference type="InterPro" id="IPR002591">
    <property type="entry name" value="Phosphodiest/P_Trfase"/>
</dbReference>
<dbReference type="Pfam" id="PF01663">
    <property type="entry name" value="Phosphodiest"/>
    <property type="match status" value="1"/>
</dbReference>
<sequence>MSADPAAPDYGSGTLAELLPAVAHRLGAPDAPPGALDVPPARAYVLVLVDGLGWNQLLANLPALGRIPRLLADARPLSAPVPATTACSLTTLGTGRPPGVHGIVGYSFRPSRAGDLLRPLDWGPLDPDPELLQPVPTWFERLERAGVAVTTVSRSRFRRSGLTRAALRGGSFRGFGRDAPMAARLETILAAVAAGPALAYVYESELDHTGHGRGVGSGQWLDRLVRVDAGLEVLRRALPADVCLLVTGDHGMVDVPARHRVVIEDVPGLAEGLELIGGEGRLRYLYTREPHAVAARWARIMGERAWVRTREEAVEAGWFGPELAPGVAERLGDVLVAARGDWAVMTRTREREFALVGQHGSPEPDEMLVPLLVDEGLDWVEPRPRRPAPPDGRPTGPSASRLSAGGRRSRRGPSGRRT</sequence>
<gene>
    <name evidence="2" type="ORF">HMPREF0682_0239</name>
</gene>
<evidence type="ECO:0000313" key="3">
    <source>
        <dbReference type="Proteomes" id="UP000017052"/>
    </source>
</evidence>
<comment type="caution">
    <text evidence="2">The sequence shown here is derived from an EMBL/GenBank/DDBJ whole genome shotgun (WGS) entry which is preliminary data.</text>
</comment>
<dbReference type="SUPFAM" id="SSF53649">
    <property type="entry name" value="Alkaline phosphatase-like"/>
    <property type="match status" value="1"/>
</dbReference>
<dbReference type="Proteomes" id="UP000017052">
    <property type="component" value="Unassembled WGS sequence"/>
</dbReference>
<dbReference type="Gene3D" id="3.40.720.10">
    <property type="entry name" value="Alkaline Phosphatase, subunit A"/>
    <property type="match status" value="1"/>
</dbReference>
<evidence type="ECO:0000313" key="2">
    <source>
        <dbReference type="EMBL" id="ERK55154.1"/>
    </source>
</evidence>
<dbReference type="PANTHER" id="PTHR10151:SF120">
    <property type="entry name" value="BIS(5'-ADENOSYL)-TRIPHOSPHATASE"/>
    <property type="match status" value="1"/>
</dbReference>
<reference evidence="2" key="1">
    <citation type="submission" date="2013-08" db="EMBL/GenBank/DDBJ databases">
        <authorList>
            <person name="Durkin A.S."/>
            <person name="Haft D.R."/>
            <person name="McCorrison J."/>
            <person name="Torralba M."/>
            <person name="Gillis M."/>
            <person name="Haft D.H."/>
            <person name="Methe B."/>
            <person name="Sutton G."/>
            <person name="Nelson K.E."/>
        </authorList>
    </citation>
    <scope>NUCLEOTIDE SEQUENCE [LARGE SCALE GENOMIC DNA]</scope>
    <source>
        <strain evidence="2">F0233</strain>
    </source>
</reference>
<dbReference type="InterPro" id="IPR017850">
    <property type="entry name" value="Alkaline_phosphatase_core_sf"/>
</dbReference>
<proteinExistence type="predicted"/>
<dbReference type="RefSeq" id="WP_021797700.1">
    <property type="nucleotide sequence ID" value="NZ_ACVN02000193.1"/>
</dbReference>
<dbReference type="AlphaFoldDB" id="U2QG37"/>
<feature type="compositionally biased region" description="Basic residues" evidence="1">
    <location>
        <begin position="407"/>
        <end position="418"/>
    </location>
</feature>
<name>U2QG37_9ACTN</name>
<protein>
    <submittedName>
        <fullName evidence="2">Type I phosphodiesterase/nucleotide pyrophosphatase</fullName>
    </submittedName>
</protein>
<feature type="compositionally biased region" description="Low complexity" evidence="1">
    <location>
        <begin position="393"/>
        <end position="406"/>
    </location>
</feature>
<organism evidence="2 3">
    <name type="scientific">Propionibacterium acidifaciens F0233</name>
    <dbReference type="NCBI Taxonomy" id="553198"/>
    <lineage>
        <taxon>Bacteria</taxon>
        <taxon>Bacillati</taxon>
        <taxon>Actinomycetota</taxon>
        <taxon>Actinomycetes</taxon>
        <taxon>Propionibacteriales</taxon>
        <taxon>Propionibacteriaceae</taxon>
        <taxon>Propionibacterium</taxon>
    </lineage>
</organism>
<keyword evidence="3" id="KW-1185">Reference proteome</keyword>
<dbReference type="PANTHER" id="PTHR10151">
    <property type="entry name" value="ECTONUCLEOTIDE PYROPHOSPHATASE/PHOSPHODIESTERASE"/>
    <property type="match status" value="1"/>
</dbReference>
<accession>U2QG37</accession>
<feature type="region of interest" description="Disordered" evidence="1">
    <location>
        <begin position="379"/>
        <end position="418"/>
    </location>
</feature>
<evidence type="ECO:0000256" key="1">
    <source>
        <dbReference type="SAM" id="MobiDB-lite"/>
    </source>
</evidence>